<sequence length="530" mass="60638">MKQILTVIFLFLTIGSYAQLPMAPSQLEALGTRSWIRVDWDPAPNHEGGYKLYWSDTGKKPNEANAIVESPQNRYYITDVTADRKYKVWVEACNGSGTSTSVSVEVITEKSWRLSPKEIEELKNTPSSTAVPTGMELFWHDEFNDLLLNRNKWSTNYYSSIDQLRGDFEEDMRNDNLAQPAYILNGKTINLYTSDSLPVRVYDQKNNKKISSIQTYDWRTNECLLDNSRGGYFEVKVKRKNTGKPRGLNTAFWFDAPGPDLRNYFQEGTEVNGVKGVRPKGQVFEIDVFEYISAQFVLHGHVDQNGRFLRNLNTHIAEGYDHFDNWVIHGILWSPTTIKHYINGDLIKEYSDKENMHSPNHFMNVFLGSYGGGGTVNMEVDYIRMYQWPLKDGNELPNPGFDDGDALMPWEGTGHIVAEAGTKKTNAIVLEPGQYIEQYVYLDNDQDYRLTYESKGKTDIVGSVDNVTLVNGSLSSVVAIEGRGGNKFRRNRVDFRSGKEYDNYKKKMRVWFKNNGKTNVVLDDIQIVKR</sequence>
<feature type="domain" description="GH16" evidence="3">
    <location>
        <begin position="151"/>
        <end position="391"/>
    </location>
</feature>
<dbReference type="Gene3D" id="2.60.120.260">
    <property type="entry name" value="Galactose-binding domain-like"/>
    <property type="match status" value="1"/>
</dbReference>
<dbReference type="Gene3D" id="2.60.120.200">
    <property type="match status" value="1"/>
</dbReference>
<proteinExistence type="inferred from homology"/>
<dbReference type="InterPro" id="IPR013783">
    <property type="entry name" value="Ig-like_fold"/>
</dbReference>
<dbReference type="CDD" id="cd00413">
    <property type="entry name" value="Glyco_hydrolase_16"/>
    <property type="match status" value="1"/>
</dbReference>
<reference evidence="4 5" key="1">
    <citation type="submission" date="2020-08" db="EMBL/GenBank/DDBJ databases">
        <title>Sphingobacterium sp. DN00404 isolated from aquaculture water.</title>
        <authorList>
            <person name="Zhang M."/>
        </authorList>
    </citation>
    <scope>NUCLEOTIDE SEQUENCE [LARGE SCALE GENOMIC DNA]</scope>
    <source>
        <strain evidence="4 5">KCTC 42746</strain>
    </source>
</reference>
<dbReference type="SMART" id="SM00060">
    <property type="entry name" value="FN3"/>
    <property type="match status" value="1"/>
</dbReference>
<comment type="similarity">
    <text evidence="1">Belongs to the glycosyl hydrolase 16 family.</text>
</comment>
<feature type="domain" description="Fibronectin type-III" evidence="2">
    <location>
        <begin position="20"/>
        <end position="112"/>
    </location>
</feature>
<dbReference type="PROSITE" id="PS50853">
    <property type="entry name" value="FN3"/>
    <property type="match status" value="1"/>
</dbReference>
<dbReference type="InterPro" id="IPR003961">
    <property type="entry name" value="FN3_dom"/>
</dbReference>
<protein>
    <submittedName>
        <fullName evidence="4">Fibronectin type III domain-containing protein</fullName>
    </submittedName>
</protein>
<dbReference type="InterPro" id="IPR000757">
    <property type="entry name" value="Beta-glucanase-like"/>
</dbReference>
<dbReference type="Proteomes" id="UP000651112">
    <property type="component" value="Unassembled WGS sequence"/>
</dbReference>
<evidence type="ECO:0000259" key="2">
    <source>
        <dbReference type="PROSITE" id="PS50853"/>
    </source>
</evidence>
<dbReference type="Pfam" id="PF00041">
    <property type="entry name" value="fn3"/>
    <property type="match status" value="1"/>
</dbReference>
<organism evidence="4 5">
    <name type="scientific">Sphingobacterium chuzhouense</name>
    <dbReference type="NCBI Taxonomy" id="1742264"/>
    <lineage>
        <taxon>Bacteria</taxon>
        <taxon>Pseudomonadati</taxon>
        <taxon>Bacteroidota</taxon>
        <taxon>Sphingobacteriia</taxon>
        <taxon>Sphingobacteriales</taxon>
        <taxon>Sphingobacteriaceae</taxon>
        <taxon>Sphingobacterium</taxon>
    </lineage>
</organism>
<keyword evidence="5" id="KW-1185">Reference proteome</keyword>
<comment type="caution">
    <text evidence="4">The sequence shown here is derived from an EMBL/GenBank/DDBJ whole genome shotgun (WGS) entry which is preliminary data.</text>
</comment>
<dbReference type="SUPFAM" id="SSF49265">
    <property type="entry name" value="Fibronectin type III"/>
    <property type="match status" value="1"/>
</dbReference>
<evidence type="ECO:0000256" key="1">
    <source>
        <dbReference type="ARBA" id="ARBA00006865"/>
    </source>
</evidence>
<dbReference type="EMBL" id="JACNYL010000003">
    <property type="protein sequence ID" value="MBD1422402.1"/>
    <property type="molecule type" value="Genomic_DNA"/>
</dbReference>
<accession>A0ABR7XU57</accession>
<evidence type="ECO:0000313" key="4">
    <source>
        <dbReference type="EMBL" id="MBD1422402.1"/>
    </source>
</evidence>
<gene>
    <name evidence="4" type="ORF">H8B21_12570</name>
</gene>
<dbReference type="Gene3D" id="2.60.40.10">
    <property type="entry name" value="Immunoglobulins"/>
    <property type="match status" value="1"/>
</dbReference>
<dbReference type="SUPFAM" id="SSF49899">
    <property type="entry name" value="Concanavalin A-like lectins/glucanases"/>
    <property type="match status" value="1"/>
</dbReference>
<evidence type="ECO:0000259" key="3">
    <source>
        <dbReference type="PROSITE" id="PS51762"/>
    </source>
</evidence>
<dbReference type="RefSeq" id="WP_190314133.1">
    <property type="nucleotide sequence ID" value="NZ_JACNYL010000003.1"/>
</dbReference>
<dbReference type="Pfam" id="PF00722">
    <property type="entry name" value="Glyco_hydro_16"/>
    <property type="match status" value="1"/>
</dbReference>
<dbReference type="PROSITE" id="PS51762">
    <property type="entry name" value="GH16_2"/>
    <property type="match status" value="1"/>
</dbReference>
<dbReference type="InterPro" id="IPR013320">
    <property type="entry name" value="ConA-like_dom_sf"/>
</dbReference>
<evidence type="ECO:0000313" key="5">
    <source>
        <dbReference type="Proteomes" id="UP000651112"/>
    </source>
</evidence>
<dbReference type="CDD" id="cd00063">
    <property type="entry name" value="FN3"/>
    <property type="match status" value="1"/>
</dbReference>
<dbReference type="InterPro" id="IPR036116">
    <property type="entry name" value="FN3_sf"/>
</dbReference>
<name>A0ABR7XU57_9SPHI</name>